<dbReference type="RefSeq" id="WP_163097906.1">
    <property type="nucleotide sequence ID" value="NZ_CP127523.1"/>
</dbReference>
<comment type="caution">
    <text evidence="6">The sequence shown here is derived from an EMBL/GenBank/DDBJ whole genome shotgun (WGS) entry which is preliminary data.</text>
</comment>
<keyword evidence="3" id="KW-0010">Activator</keyword>
<dbReference type="EMBL" id="WNJL01000034">
    <property type="protein sequence ID" value="NDU42664.1"/>
    <property type="molecule type" value="Genomic_DNA"/>
</dbReference>
<dbReference type="Pfam" id="PF02311">
    <property type="entry name" value="AraC_binding"/>
    <property type="match status" value="1"/>
</dbReference>
<gene>
    <name evidence="6" type="ORF">GL267_08435</name>
</gene>
<dbReference type="SMART" id="SM00342">
    <property type="entry name" value="HTH_ARAC"/>
    <property type="match status" value="1"/>
</dbReference>
<keyword evidence="1" id="KW-0805">Transcription regulation</keyword>
<dbReference type="SUPFAM" id="SSF51215">
    <property type="entry name" value="Regulatory protein AraC"/>
    <property type="match status" value="1"/>
</dbReference>
<dbReference type="InterPro" id="IPR018060">
    <property type="entry name" value="HTH_AraC"/>
</dbReference>
<evidence type="ECO:0000313" key="6">
    <source>
        <dbReference type="EMBL" id="NDU42664.1"/>
    </source>
</evidence>
<evidence type="ECO:0000256" key="1">
    <source>
        <dbReference type="ARBA" id="ARBA00023015"/>
    </source>
</evidence>
<dbReference type="Gene3D" id="2.60.120.10">
    <property type="entry name" value="Jelly Rolls"/>
    <property type="match status" value="1"/>
</dbReference>
<evidence type="ECO:0000259" key="5">
    <source>
        <dbReference type="PROSITE" id="PS01124"/>
    </source>
</evidence>
<dbReference type="GO" id="GO:0043565">
    <property type="term" value="F:sequence-specific DNA binding"/>
    <property type="evidence" value="ECO:0007669"/>
    <property type="project" value="InterPro"/>
</dbReference>
<keyword evidence="4" id="KW-0804">Transcription</keyword>
<dbReference type="SUPFAM" id="SSF46689">
    <property type="entry name" value="Homeodomain-like"/>
    <property type="match status" value="2"/>
</dbReference>
<feature type="domain" description="HTH araC/xylS-type" evidence="5">
    <location>
        <begin position="156"/>
        <end position="253"/>
    </location>
</feature>
<proteinExistence type="predicted"/>
<name>A0A845UFL5_9PROT</name>
<dbReference type="Gene3D" id="1.10.10.60">
    <property type="entry name" value="Homeodomain-like"/>
    <property type="match status" value="1"/>
</dbReference>
<evidence type="ECO:0000256" key="3">
    <source>
        <dbReference type="ARBA" id="ARBA00023159"/>
    </source>
</evidence>
<dbReference type="InterPro" id="IPR003313">
    <property type="entry name" value="AraC-bd"/>
</dbReference>
<dbReference type="Pfam" id="PF12833">
    <property type="entry name" value="HTH_18"/>
    <property type="match status" value="1"/>
</dbReference>
<organism evidence="6">
    <name type="scientific">Acidithiobacillus ferrianus</name>
    <dbReference type="NCBI Taxonomy" id="2678518"/>
    <lineage>
        <taxon>Bacteria</taxon>
        <taxon>Pseudomonadati</taxon>
        <taxon>Pseudomonadota</taxon>
        <taxon>Acidithiobacillia</taxon>
        <taxon>Acidithiobacillales</taxon>
        <taxon>Acidithiobacillaceae</taxon>
        <taxon>Acidithiobacillus</taxon>
    </lineage>
</organism>
<dbReference type="InterPro" id="IPR020449">
    <property type="entry name" value="Tscrpt_reg_AraC-type_HTH"/>
</dbReference>
<dbReference type="InterPro" id="IPR014710">
    <property type="entry name" value="RmlC-like_jellyroll"/>
</dbReference>
<sequence>MDAKTIQMWQVGIASEVEIMHAELNYTGLSQHFHDVWSVGHIIEGECHFNSGGVDHIAPAGSIFIIPAYEVHACAAGKPVNYDVYYISEMYLKVHAPQILTATFASSQRVWVAPDCIEFFDVSKKLHDEAQIKLWLDKFSQYIDRPKRSLPDKEVFPLRRLIDERWQEPLCLKDIESATKYSRWQAIRLFKKQVGLTPNEYLRQLRVLQSRHLIRQGTPFRDIAAILYFSDQPHFTRSFKRLFGVTPGEFRRVLFRVAPQSPEEEDSDY</sequence>
<keyword evidence="2" id="KW-0238">DNA-binding</keyword>
<dbReference type="PROSITE" id="PS01124">
    <property type="entry name" value="HTH_ARAC_FAMILY_2"/>
    <property type="match status" value="1"/>
</dbReference>
<accession>A0A845UFL5</accession>
<dbReference type="AlphaFoldDB" id="A0A845UFL5"/>
<reference evidence="6" key="1">
    <citation type="submission" date="2019-11" db="EMBL/GenBank/DDBJ databases">
        <title>Acidithiobacillus ferrianus sp. nov.: a facultatively anaerobic and extremely acidophilic chemolithoautotroph.</title>
        <authorList>
            <person name="Norris P.R."/>
            <person name="Falagan C."/>
            <person name="Moya-Beltran A."/>
            <person name="Castro M."/>
            <person name="Quatrini R."/>
            <person name="Johnson D.B."/>
        </authorList>
    </citation>
    <scope>NUCLEOTIDE SEQUENCE [LARGE SCALE GENOMIC DNA]</scope>
    <source>
        <strain evidence="6">MG</strain>
    </source>
</reference>
<protein>
    <submittedName>
        <fullName evidence="6">Helix-turn-helix domain-containing protein</fullName>
    </submittedName>
</protein>
<dbReference type="GO" id="GO:0003700">
    <property type="term" value="F:DNA-binding transcription factor activity"/>
    <property type="evidence" value="ECO:0007669"/>
    <property type="project" value="InterPro"/>
</dbReference>
<evidence type="ECO:0000256" key="2">
    <source>
        <dbReference type="ARBA" id="ARBA00023125"/>
    </source>
</evidence>
<dbReference type="PANTHER" id="PTHR46796:SF2">
    <property type="entry name" value="TRANSCRIPTIONAL REGULATORY PROTEIN"/>
    <property type="match status" value="1"/>
</dbReference>
<evidence type="ECO:0000256" key="4">
    <source>
        <dbReference type="ARBA" id="ARBA00023163"/>
    </source>
</evidence>
<dbReference type="InterPro" id="IPR009057">
    <property type="entry name" value="Homeodomain-like_sf"/>
</dbReference>
<dbReference type="InterPro" id="IPR037923">
    <property type="entry name" value="HTH-like"/>
</dbReference>
<dbReference type="PRINTS" id="PR00032">
    <property type="entry name" value="HTHARAC"/>
</dbReference>
<dbReference type="PANTHER" id="PTHR46796">
    <property type="entry name" value="HTH-TYPE TRANSCRIPTIONAL ACTIVATOR RHAS-RELATED"/>
    <property type="match status" value="1"/>
</dbReference>
<dbReference type="InterPro" id="IPR050204">
    <property type="entry name" value="AraC_XylS_family_regulators"/>
</dbReference>